<evidence type="ECO:0000313" key="2">
    <source>
        <dbReference type="Proteomes" id="UP001150581"/>
    </source>
</evidence>
<proteinExistence type="predicted"/>
<feature type="non-terminal residue" evidence="1">
    <location>
        <position position="1302"/>
    </location>
</feature>
<organism evidence="1 2">
    <name type="scientific">Kickxella alabastrina</name>
    <dbReference type="NCBI Taxonomy" id="61397"/>
    <lineage>
        <taxon>Eukaryota</taxon>
        <taxon>Fungi</taxon>
        <taxon>Fungi incertae sedis</taxon>
        <taxon>Zoopagomycota</taxon>
        <taxon>Kickxellomycotina</taxon>
        <taxon>Kickxellomycetes</taxon>
        <taxon>Kickxellales</taxon>
        <taxon>Kickxellaceae</taxon>
        <taxon>Kickxella</taxon>
    </lineage>
</organism>
<keyword evidence="2" id="KW-1185">Reference proteome</keyword>
<evidence type="ECO:0000313" key="1">
    <source>
        <dbReference type="EMBL" id="KAJ1886354.1"/>
    </source>
</evidence>
<dbReference type="Proteomes" id="UP001150581">
    <property type="component" value="Unassembled WGS sequence"/>
</dbReference>
<protein>
    <submittedName>
        <fullName evidence="1">Transcription-associated protein 1</fullName>
    </submittedName>
</protein>
<dbReference type="EMBL" id="JANBPG010002280">
    <property type="protein sequence ID" value="KAJ1886354.1"/>
    <property type="molecule type" value="Genomic_DNA"/>
</dbReference>
<accession>A0ACC1IAL6</accession>
<sequence length="1302" mass="142379">MKFVQRYTKEHNSHSASASQAASGAQQGTGTAPPSLQPSTSASSAVGLGSDGAGNVATRVANTSADILQLVASSAGQIPLTVEALVKGETPLDILLMLLLLLRDHISRLGDQRRSFLTHIIQLIERSSDAALLHVILAMVREWVLDPQEVFPTIKEKAMLMSSMMSFVHGSASASDNASRASVRAGAGSDTDGGDPFALLERKYLGLVLEVYNDARFTRSEMTMRLEQAFLSGMQSEDSEMRGRFLATFDANMPGALSVRLNYLLETQNWESVSSTFWLQQCLPLVFAAAHQQAELRSFTTAGRHSGNGSSGGRQGEPMDIDMKVDSDAGVATVGSIVRPLSRLVLLDTQFAYSMWVTLFPLLWQGLGPKDQHDLTSGVIRLLAKPYHQAQTGMRPNVIQAILDAFCECQPAPRLPPQLLRYLGQTYCAWYPALSLLETKLLERREVEAAIFDRATGVELGAFDALTELYSALAARHYFYGAWKRHCQYRESHIALAYEQLDDWAGAQAAYERAQTKARAGVLPFSESEYCLWETRWVEATKRLQNWDMLLDLGLHESLPEIELDAGWRVWDWAERNSQVRQLLKAAPPEFAASPRARFFETFLTLARGSGAGTGTGSKTADFQRMCKEGIRACLQQWNELPGVGTPSHISLLHMFQLMVELGDASNIYASLAATKADNLESKSGDLKSVLQTWRERLPNNSDPINVWSDLVAWRQHVFKAINDVYVPFISQQQQKAAVIEEVEGDSSSVAAAAKPAPKTKGTRKAGDSEPDSTIKDDSGAGANGGSGTTKPQPAGAISGSGSGSGPGANAATTAAAATAAAAAAASAAAAGSTTSGNNNSVLTSYAYRGYHEMAWIINRFAHVARLHGLVDVCIGSLTRIYTLPNIEIQEAFLKLREQAKCYYHRPHELQSGLDVISNTNLMYFSTGQKAEFFTLKGQFLAKLGKLDEANHAFATGIQFDLGSPKAWAAWGRYNDERFCSNMPDTTGAVNAISCYMQAAGLCKRPRVRRYLARTLWLLSQDDAAGNVCAAFDAYKSEMPTWYWIAFVAQLLSGLDAAYSRQAQQILLRIAKQYPQALHYALRTAREEAVVARQRQVGEVTAPAAAAAAAPSLAADELMAKLKTAHPLLTLSMETMINQIVHRLKPCPEEDIYRLVHALLGDGLQQLHAGGATPVDTIVANTCRVALSLPAGGIKARFERDFGAVRGMDLCAYVTRLYQWQQMLRRAIRRRPRALMLSLFSPFLVEFEQQKFEDVEVPGQYLRLSDTGDDFVRIERFMPALAVVLRNGSVARTLAVRGSDGS</sequence>
<gene>
    <name evidence="1" type="primary">TRA1_5</name>
    <name evidence="1" type="ORF">LPJ66_009672</name>
</gene>
<comment type="caution">
    <text evidence="1">The sequence shown here is derived from an EMBL/GenBank/DDBJ whole genome shotgun (WGS) entry which is preliminary data.</text>
</comment>
<name>A0ACC1IAL6_9FUNG</name>
<reference evidence="1" key="1">
    <citation type="submission" date="2022-07" db="EMBL/GenBank/DDBJ databases">
        <title>Phylogenomic reconstructions and comparative analyses of Kickxellomycotina fungi.</title>
        <authorList>
            <person name="Reynolds N.K."/>
            <person name="Stajich J.E."/>
            <person name="Barry K."/>
            <person name="Grigoriev I.V."/>
            <person name="Crous P."/>
            <person name="Smith M.E."/>
        </authorList>
    </citation>
    <scope>NUCLEOTIDE SEQUENCE</scope>
    <source>
        <strain evidence="1">Benny 63K</strain>
    </source>
</reference>